<dbReference type="InterPro" id="IPR026533">
    <property type="entry name" value="NTPase/PRRC1"/>
</dbReference>
<evidence type="ECO:0000256" key="5">
    <source>
        <dbReference type="ARBA" id="ARBA00022842"/>
    </source>
</evidence>
<dbReference type="EC" id="3.6.1.73" evidence="10"/>
<dbReference type="InterPro" id="IPR029001">
    <property type="entry name" value="ITPase-like_fam"/>
</dbReference>
<comment type="catalytic activity">
    <reaction evidence="9 10">
        <text>XTP + H2O = XDP + phosphate + H(+)</text>
        <dbReference type="Rhea" id="RHEA:28406"/>
        <dbReference type="ChEBI" id="CHEBI:15377"/>
        <dbReference type="ChEBI" id="CHEBI:15378"/>
        <dbReference type="ChEBI" id="CHEBI:43474"/>
        <dbReference type="ChEBI" id="CHEBI:59884"/>
        <dbReference type="ChEBI" id="CHEBI:61314"/>
        <dbReference type="EC" id="3.6.1.73"/>
    </reaction>
</comment>
<dbReference type="SUPFAM" id="SSF52972">
    <property type="entry name" value="ITPase-like"/>
    <property type="match status" value="1"/>
</dbReference>
<evidence type="ECO:0000256" key="4">
    <source>
        <dbReference type="ARBA" id="ARBA00022801"/>
    </source>
</evidence>
<comment type="catalytic activity">
    <reaction evidence="8 10">
        <text>ITP + H2O = IDP + phosphate + H(+)</text>
        <dbReference type="Rhea" id="RHEA:28330"/>
        <dbReference type="ChEBI" id="CHEBI:15377"/>
        <dbReference type="ChEBI" id="CHEBI:15378"/>
        <dbReference type="ChEBI" id="CHEBI:43474"/>
        <dbReference type="ChEBI" id="CHEBI:58280"/>
        <dbReference type="ChEBI" id="CHEBI:61402"/>
        <dbReference type="EC" id="3.6.1.73"/>
    </reaction>
</comment>
<keyword evidence="7 10" id="KW-0464">Manganese</keyword>
<comment type="similarity">
    <text evidence="10">Belongs to the YjjX NTPase family.</text>
</comment>
<feature type="binding site" evidence="10">
    <location>
        <position position="35"/>
    </location>
    <ligand>
        <name>Mg(2+)</name>
        <dbReference type="ChEBI" id="CHEBI:18420"/>
    </ligand>
</feature>
<sequence length="175" mass="19287">MDICVGSRNPSKLKGVEKAFTKLYKDINVYGYQVEVDLPPQPFGLDTIMECAGARALRALEKNGMCIYGVGIEAGIFSVSNLSYDIHVACIIDRSGKISYGFSPAFRVPDRFVELIKKGMYKELEDIVSDFYGTRGIGDAGGFIGLLSRGIVFRDDLVYYAVLMALLPLVNSDVY</sequence>
<evidence type="ECO:0000256" key="8">
    <source>
        <dbReference type="ARBA" id="ARBA00048174"/>
    </source>
</evidence>
<dbReference type="EMBL" id="DTAI01000184">
    <property type="protein sequence ID" value="HGN37121.1"/>
    <property type="molecule type" value="Genomic_DNA"/>
</dbReference>
<evidence type="ECO:0000256" key="6">
    <source>
        <dbReference type="ARBA" id="ARBA00023080"/>
    </source>
</evidence>
<dbReference type="GO" id="GO:0006772">
    <property type="term" value="P:thiamine metabolic process"/>
    <property type="evidence" value="ECO:0007669"/>
    <property type="project" value="TreeGrafter"/>
</dbReference>
<dbReference type="GO" id="GO:0000166">
    <property type="term" value="F:nucleotide binding"/>
    <property type="evidence" value="ECO:0007669"/>
    <property type="project" value="UniProtKB-KW"/>
</dbReference>
<comment type="function">
    <text evidence="10">Phosphatase that hydrolyzes non-canonical purine nucleotides such as XTP and ITP to their respective diphosphate derivatives. Probably excludes non-canonical purines from DNA/RNA precursor pool, thus preventing their incorporation into DNA/RNA and avoiding chromosomal lesions.</text>
</comment>
<evidence type="ECO:0000256" key="1">
    <source>
        <dbReference type="ARBA" id="ARBA00001936"/>
    </source>
</evidence>
<dbReference type="GO" id="GO:0103023">
    <property type="term" value="F:ITPase activity"/>
    <property type="evidence" value="ECO:0007669"/>
    <property type="project" value="UniProtKB-EC"/>
</dbReference>
<comment type="caution">
    <text evidence="10">Lacks conserved residue(s) required for the propagation of feature annotation.</text>
</comment>
<proteinExistence type="inferred from homology"/>
<dbReference type="GO" id="GO:0046872">
    <property type="term" value="F:metal ion binding"/>
    <property type="evidence" value="ECO:0007669"/>
    <property type="project" value="UniProtKB-KW"/>
</dbReference>
<dbReference type="InterPro" id="IPR050299">
    <property type="entry name" value="YjjX_NTPase"/>
</dbReference>
<evidence type="ECO:0000256" key="3">
    <source>
        <dbReference type="ARBA" id="ARBA00022741"/>
    </source>
</evidence>
<dbReference type="AlphaFoldDB" id="A0A7J3I938"/>
<dbReference type="PANTHER" id="PTHR34699:SF2">
    <property type="entry name" value="NON-CANONICAL PURINE NTP PHOSPHATASE_PRRC1 DOMAIN-CONTAINING PROTEIN"/>
    <property type="match status" value="1"/>
</dbReference>
<comment type="cofactor">
    <cofactor evidence="1">
        <name>Mn(2+)</name>
        <dbReference type="ChEBI" id="CHEBI:29035"/>
    </cofactor>
</comment>
<comment type="cofactor">
    <cofactor evidence="10">
        <name>Mg(2+)</name>
        <dbReference type="ChEBI" id="CHEBI:18420"/>
    </cofactor>
    <cofactor evidence="10">
        <name>Mn(2+)</name>
        <dbReference type="ChEBI" id="CHEBI:29035"/>
    </cofactor>
    <text evidence="10">Binds 1 divalent metal cation per subunit; can use either Mg(2+) or Mn(2+).</text>
</comment>
<dbReference type="InterPro" id="IPR002786">
    <property type="entry name" value="Non_canon_purine_NTPase"/>
</dbReference>
<dbReference type="Pfam" id="PF01931">
    <property type="entry name" value="NTPase_I-T"/>
    <property type="match status" value="1"/>
</dbReference>
<feature type="domain" description="Non-canonical purine NTP phosphatase/PRRC1" evidence="11">
    <location>
        <begin position="6"/>
        <end position="169"/>
    </location>
</feature>
<keyword evidence="4 10" id="KW-0378">Hydrolase</keyword>
<organism evidence="12">
    <name type="scientific">Ignisphaera aggregans</name>
    <dbReference type="NCBI Taxonomy" id="334771"/>
    <lineage>
        <taxon>Archaea</taxon>
        <taxon>Thermoproteota</taxon>
        <taxon>Thermoprotei</taxon>
        <taxon>Desulfurococcales</taxon>
        <taxon>Desulfurococcaceae</taxon>
        <taxon>Ignisphaera</taxon>
    </lineage>
</organism>
<dbReference type="HAMAP" id="MF_00648">
    <property type="entry name" value="Non_canon_purine_NTPase_YjjX"/>
    <property type="match status" value="1"/>
</dbReference>
<evidence type="ECO:0000313" key="12">
    <source>
        <dbReference type="EMBL" id="HGN37121.1"/>
    </source>
</evidence>
<evidence type="ECO:0000256" key="2">
    <source>
        <dbReference type="ARBA" id="ARBA00022723"/>
    </source>
</evidence>
<gene>
    <name evidence="12" type="ORF">ENT87_06205</name>
</gene>
<dbReference type="PANTHER" id="PTHR34699">
    <property type="match status" value="1"/>
</dbReference>
<protein>
    <recommendedName>
        <fullName evidence="10">Probable inosine/xanthosine triphosphatase</fullName>
        <shortName evidence="10">ITPase/XTPase</shortName>
        <ecNumber evidence="10">3.6.1.73</ecNumber>
    </recommendedName>
    <alternativeName>
        <fullName evidence="10">Non-canonical purine NTP phosphatase</fullName>
    </alternativeName>
    <alternativeName>
        <fullName evidence="10">Non-standard purine NTP phosphatase</fullName>
    </alternativeName>
    <alternativeName>
        <fullName evidence="10">Nucleoside-triphosphate phosphatase</fullName>
        <shortName evidence="10">NTPase</shortName>
    </alternativeName>
</protein>
<evidence type="ECO:0000256" key="10">
    <source>
        <dbReference type="HAMAP-Rule" id="MF_00648"/>
    </source>
</evidence>
<keyword evidence="2 10" id="KW-0479">Metal-binding</keyword>
<comment type="subunit">
    <text evidence="10">Homodimer.</text>
</comment>
<evidence type="ECO:0000256" key="7">
    <source>
        <dbReference type="ARBA" id="ARBA00023211"/>
    </source>
</evidence>
<keyword evidence="5 10" id="KW-0460">Magnesium</keyword>
<keyword evidence="6 10" id="KW-0546">Nucleotide metabolism</keyword>
<comment type="caution">
    <text evidence="12">The sequence shown here is derived from an EMBL/GenBank/DDBJ whole genome shotgun (WGS) entry which is preliminary data.</text>
</comment>
<reference evidence="12" key="1">
    <citation type="journal article" date="2020" name="mSystems">
        <title>Genome- and Community-Level Interaction Insights into Carbon Utilization and Element Cycling Functions of Hydrothermarchaeota in Hydrothermal Sediment.</title>
        <authorList>
            <person name="Zhou Z."/>
            <person name="Liu Y."/>
            <person name="Xu W."/>
            <person name="Pan J."/>
            <person name="Luo Z.H."/>
            <person name="Li M."/>
        </authorList>
    </citation>
    <scope>NUCLEOTIDE SEQUENCE [LARGE SCALE GENOMIC DNA]</scope>
    <source>
        <strain evidence="12">SpSt-618</strain>
    </source>
</reference>
<evidence type="ECO:0000256" key="9">
    <source>
        <dbReference type="ARBA" id="ARBA00048781"/>
    </source>
</evidence>
<accession>A0A7J3I938</accession>
<name>A0A7J3I938_9CREN</name>
<evidence type="ECO:0000259" key="11">
    <source>
        <dbReference type="Pfam" id="PF01931"/>
    </source>
</evidence>
<dbReference type="Gene3D" id="3.90.950.10">
    <property type="match status" value="1"/>
</dbReference>
<dbReference type="GO" id="GO:0009117">
    <property type="term" value="P:nucleotide metabolic process"/>
    <property type="evidence" value="ECO:0007669"/>
    <property type="project" value="UniProtKB-KW"/>
</dbReference>
<keyword evidence="3 10" id="KW-0547">Nucleotide-binding</keyword>